<geneLocation type="plasmid" evidence="2 3">
    <name>pHsi117</name>
</geneLocation>
<evidence type="ECO:0000313" key="2">
    <source>
        <dbReference type="EMBL" id="QUJ73792.1"/>
    </source>
</evidence>
<evidence type="ECO:0000313" key="3">
    <source>
        <dbReference type="Proteomes" id="UP000682967"/>
    </source>
</evidence>
<organism evidence="2 3">
    <name type="scientific">Haloarcula marismortui ATCC 33800</name>
    <dbReference type="NCBI Taxonomy" id="662476"/>
    <lineage>
        <taxon>Archaea</taxon>
        <taxon>Methanobacteriati</taxon>
        <taxon>Methanobacteriota</taxon>
        <taxon>Stenosarchaea group</taxon>
        <taxon>Halobacteria</taxon>
        <taxon>Halobacteriales</taxon>
        <taxon>Haloarculaceae</taxon>
        <taxon>Haloarcula</taxon>
    </lineage>
</organism>
<dbReference type="InterPro" id="IPR040624">
    <property type="entry name" value="HalOD1"/>
</dbReference>
<keyword evidence="2" id="KW-0614">Plasmid</keyword>
<proteinExistence type="predicted"/>
<dbReference type="OrthoDB" id="379253at2157"/>
<accession>A0A8T8KLL5</accession>
<feature type="domain" description="Halobacterial output" evidence="1">
    <location>
        <begin position="15"/>
        <end position="86"/>
    </location>
</feature>
<dbReference type="EMBL" id="CP073367">
    <property type="protein sequence ID" value="QUJ73792.1"/>
    <property type="molecule type" value="Genomic_DNA"/>
</dbReference>
<protein>
    <recommendedName>
        <fullName evidence="1">Halobacterial output domain-containing protein</fullName>
    </recommendedName>
</protein>
<dbReference type="Pfam" id="PF18545">
    <property type="entry name" value="HalOD1"/>
    <property type="match status" value="1"/>
</dbReference>
<name>A0A8T8KLL5_9EURY</name>
<dbReference type="Proteomes" id="UP000682967">
    <property type="component" value="Plasmid pHsi117"/>
</dbReference>
<dbReference type="RefSeq" id="WP_049919342.1">
    <property type="nucleotide sequence ID" value="NZ_AOLR01000029.1"/>
</dbReference>
<sequence>MMDNTTEHTGTVQNSETIKTAIKRVIANLEGCPASKLGTLSHCVNITNLNDIVSSNPTPDEKAQSVLFSYCGYEVVVYCDRTIEVTA</sequence>
<evidence type="ECO:0000259" key="1">
    <source>
        <dbReference type="Pfam" id="PF18545"/>
    </source>
</evidence>
<reference evidence="2" key="1">
    <citation type="submission" date="2021-04" db="EMBL/GenBank/DDBJ databases">
        <title>Complete Genome sequence and Methylome Analysis of the Haloarchaeon Haloarcula sinaiiensis.</title>
        <authorList>
            <person name="Fomenkov A."/>
            <person name="DasSarma P."/>
            <person name="DasSarma S."/>
            <person name="Roberts R.J."/>
        </authorList>
    </citation>
    <scope>NUCLEOTIDE SEQUENCE</scope>
    <source>
        <strain evidence="2">ATCC 33800</strain>
        <plasmid evidence="2">pHsi117</plasmid>
    </source>
</reference>
<gene>
    <name evidence="2" type="ORF">KDQ40_16335</name>
</gene>
<dbReference type="AlphaFoldDB" id="A0A8T8KLL5"/>
<dbReference type="KEGG" id="hsin:KDQ40_16335"/>